<feature type="region of interest" description="Disordered" evidence="1">
    <location>
        <begin position="1"/>
        <end position="85"/>
    </location>
</feature>
<evidence type="ECO:0000256" key="1">
    <source>
        <dbReference type="SAM" id="MobiDB-lite"/>
    </source>
</evidence>
<accession>A0A061F0W8</accession>
<dbReference type="InParanoid" id="A0A061F0W8"/>
<dbReference type="Proteomes" id="UP000026915">
    <property type="component" value="Chromosome 5"/>
</dbReference>
<reference evidence="2 3" key="1">
    <citation type="journal article" date="2013" name="Genome Biol.">
        <title>The genome sequence of the most widely cultivated cacao type and its use to identify candidate genes regulating pod color.</title>
        <authorList>
            <person name="Motamayor J.C."/>
            <person name="Mockaitis K."/>
            <person name="Schmutz J."/>
            <person name="Haiminen N."/>
            <person name="Iii D.L."/>
            <person name="Cornejo O."/>
            <person name="Findley S.D."/>
            <person name="Zheng P."/>
            <person name="Utro F."/>
            <person name="Royaert S."/>
            <person name="Saski C."/>
            <person name="Jenkins J."/>
            <person name="Podicheti R."/>
            <person name="Zhao M."/>
            <person name="Scheffler B.E."/>
            <person name="Stack J.C."/>
            <person name="Feltus F.A."/>
            <person name="Mustiga G.M."/>
            <person name="Amores F."/>
            <person name="Phillips W."/>
            <person name="Marelli J.P."/>
            <person name="May G.D."/>
            <person name="Shapiro H."/>
            <person name="Ma J."/>
            <person name="Bustamante C.D."/>
            <person name="Schnell R.J."/>
            <person name="Main D."/>
            <person name="Gilbert D."/>
            <person name="Parida L."/>
            <person name="Kuhn D.N."/>
        </authorList>
    </citation>
    <scope>NUCLEOTIDE SEQUENCE [LARGE SCALE GENOMIC DNA]</scope>
    <source>
        <strain evidence="3">cv. Matina 1-6</strain>
    </source>
</reference>
<organism evidence="2 3">
    <name type="scientific">Theobroma cacao</name>
    <name type="common">Cacao</name>
    <name type="synonym">Cocoa</name>
    <dbReference type="NCBI Taxonomy" id="3641"/>
    <lineage>
        <taxon>Eukaryota</taxon>
        <taxon>Viridiplantae</taxon>
        <taxon>Streptophyta</taxon>
        <taxon>Embryophyta</taxon>
        <taxon>Tracheophyta</taxon>
        <taxon>Spermatophyta</taxon>
        <taxon>Magnoliopsida</taxon>
        <taxon>eudicotyledons</taxon>
        <taxon>Gunneridae</taxon>
        <taxon>Pentapetalae</taxon>
        <taxon>rosids</taxon>
        <taxon>malvids</taxon>
        <taxon>Malvales</taxon>
        <taxon>Malvaceae</taxon>
        <taxon>Byttnerioideae</taxon>
        <taxon>Theobroma</taxon>
    </lineage>
</organism>
<protein>
    <submittedName>
        <fullName evidence="2">Uncharacterized protein</fullName>
    </submittedName>
</protein>
<keyword evidence="3" id="KW-1185">Reference proteome</keyword>
<dbReference type="EMBL" id="CM001883">
    <property type="protein sequence ID" value="EOY10327.1"/>
    <property type="molecule type" value="Genomic_DNA"/>
</dbReference>
<name>A0A061F0W8_THECC</name>
<dbReference type="AlphaFoldDB" id="A0A061F0W8"/>
<proteinExistence type="predicted"/>
<dbReference type="OMA" id="ERTGDDH"/>
<dbReference type="HOGENOM" id="CLU_2517150_0_0_1"/>
<evidence type="ECO:0000313" key="3">
    <source>
        <dbReference type="Proteomes" id="UP000026915"/>
    </source>
</evidence>
<dbReference type="Gramene" id="EOY10327">
    <property type="protein sequence ID" value="EOY10327"/>
    <property type="gene ID" value="TCM_025701"/>
</dbReference>
<feature type="compositionally biased region" description="Basic and acidic residues" evidence="1">
    <location>
        <begin position="11"/>
        <end position="30"/>
    </location>
</feature>
<evidence type="ECO:0000313" key="2">
    <source>
        <dbReference type="EMBL" id="EOY10327.1"/>
    </source>
</evidence>
<sequence length="85" mass="9520">MRQATAWSLRDNQKQGDPKRGTADSVDRVRFVGGENVGDEGAMIQGKEPDGEEDNDGQEKKTDRTQQLSNGFRYGFTLVTQQERS</sequence>
<gene>
    <name evidence="2" type="ORF">TCM_025701</name>
</gene>